<gene>
    <name evidence="5" type="ORF">PAPOLLO_LOCUS12186</name>
</gene>
<feature type="compositionally biased region" description="Polar residues" evidence="2">
    <location>
        <begin position="110"/>
        <end position="119"/>
    </location>
</feature>
<comment type="subcellular location">
    <subcellularLocation>
        <location evidence="1">Nucleus</location>
    </subcellularLocation>
</comment>
<dbReference type="InterPro" id="IPR004210">
    <property type="entry name" value="BESS_motif"/>
</dbReference>
<evidence type="ECO:0000313" key="5">
    <source>
        <dbReference type="EMBL" id="CAG4991779.1"/>
    </source>
</evidence>
<dbReference type="Pfam" id="PF10545">
    <property type="entry name" value="MADF_DNA_bdg"/>
    <property type="match status" value="1"/>
</dbReference>
<dbReference type="PROSITE" id="PS51029">
    <property type="entry name" value="MADF"/>
    <property type="match status" value="1"/>
</dbReference>
<feature type="domain" description="BESS" evidence="4">
    <location>
        <begin position="184"/>
        <end position="223"/>
    </location>
</feature>
<proteinExistence type="predicted"/>
<dbReference type="AlphaFoldDB" id="A0A8S3X3K4"/>
<dbReference type="SMART" id="SM00595">
    <property type="entry name" value="MADF"/>
    <property type="match status" value="1"/>
</dbReference>
<reference evidence="5" key="1">
    <citation type="submission" date="2021-04" db="EMBL/GenBank/DDBJ databases">
        <authorList>
            <person name="Tunstrom K."/>
        </authorList>
    </citation>
    <scope>NUCLEOTIDE SEQUENCE</scope>
</reference>
<dbReference type="EMBL" id="CAJQZP010000885">
    <property type="protein sequence ID" value="CAG4991779.1"/>
    <property type="molecule type" value="Genomic_DNA"/>
</dbReference>
<evidence type="ECO:0000256" key="1">
    <source>
        <dbReference type="PROSITE-ProRule" id="PRU00371"/>
    </source>
</evidence>
<evidence type="ECO:0000256" key="2">
    <source>
        <dbReference type="SAM" id="MobiDB-lite"/>
    </source>
</evidence>
<comment type="caution">
    <text evidence="5">The sequence shown here is derived from an EMBL/GenBank/DDBJ whole genome shotgun (WGS) entry which is preliminary data.</text>
</comment>
<dbReference type="GO" id="GO:0005634">
    <property type="term" value="C:nucleus"/>
    <property type="evidence" value="ECO:0007669"/>
    <property type="project" value="UniProtKB-SubCell"/>
</dbReference>
<organism evidence="5 6">
    <name type="scientific">Parnassius apollo</name>
    <name type="common">Apollo butterfly</name>
    <name type="synonym">Papilio apollo</name>
    <dbReference type="NCBI Taxonomy" id="110799"/>
    <lineage>
        <taxon>Eukaryota</taxon>
        <taxon>Metazoa</taxon>
        <taxon>Ecdysozoa</taxon>
        <taxon>Arthropoda</taxon>
        <taxon>Hexapoda</taxon>
        <taxon>Insecta</taxon>
        <taxon>Pterygota</taxon>
        <taxon>Neoptera</taxon>
        <taxon>Endopterygota</taxon>
        <taxon>Lepidoptera</taxon>
        <taxon>Glossata</taxon>
        <taxon>Ditrysia</taxon>
        <taxon>Papilionoidea</taxon>
        <taxon>Papilionidae</taxon>
        <taxon>Parnassiinae</taxon>
        <taxon>Parnassini</taxon>
        <taxon>Parnassius</taxon>
        <taxon>Parnassius</taxon>
    </lineage>
</organism>
<dbReference type="OrthoDB" id="8062432at2759"/>
<dbReference type="PROSITE" id="PS51031">
    <property type="entry name" value="BESS"/>
    <property type="match status" value="1"/>
</dbReference>
<dbReference type="GO" id="GO:0003677">
    <property type="term" value="F:DNA binding"/>
    <property type="evidence" value="ECO:0007669"/>
    <property type="project" value="InterPro"/>
</dbReference>
<evidence type="ECO:0000313" key="6">
    <source>
        <dbReference type="Proteomes" id="UP000691718"/>
    </source>
</evidence>
<dbReference type="PANTHER" id="PTHR12243:SF67">
    <property type="entry name" value="COREPRESSOR OF PANGOLIN, ISOFORM A-RELATED"/>
    <property type="match status" value="1"/>
</dbReference>
<dbReference type="Pfam" id="PF02944">
    <property type="entry name" value="BESS"/>
    <property type="match status" value="1"/>
</dbReference>
<feature type="region of interest" description="Disordered" evidence="2">
    <location>
        <begin position="105"/>
        <end position="155"/>
    </location>
</feature>
<feature type="domain" description="MADF" evidence="3">
    <location>
        <begin position="5"/>
        <end position="94"/>
    </location>
</feature>
<evidence type="ECO:0000259" key="4">
    <source>
        <dbReference type="PROSITE" id="PS51031"/>
    </source>
</evidence>
<keyword evidence="1" id="KW-0539">Nucleus</keyword>
<sequence>MDEVALISYVQQYEELYNLRHPHYMNQQRRDNIWEEIGEQMNDTGSVCRERWTRIRESYRKALSLRKTKSGQAANKIKPPKYNKELSFLFPYINDEEHRVSNISVPARETPSSFVSPHSESGDDSRHSESPLPRYTPIRPSSRTSSHRSTDNPTTSVATVLEDYLAEQKHQSHTSAQSNINVNQDPLIDFFMSMARTVQRLDEKKQLYIKGKLFQLVHNAELETLNEKDATSVPIETVHSPVMDLFTLPLNPVQNTTIVESTISGQPHFTNKEIRSRQQTSYISPTTSAITPAVSHFTNAKTERPRIAPTTSTVTSGVTHHTNTETTFKYYTDNFDYDK</sequence>
<feature type="compositionally biased region" description="Basic and acidic residues" evidence="2">
    <location>
        <begin position="120"/>
        <end position="129"/>
    </location>
</feature>
<protein>
    <submittedName>
        <fullName evidence="5">(apollo) hypothetical protein</fullName>
    </submittedName>
</protein>
<dbReference type="InterPro" id="IPR006578">
    <property type="entry name" value="MADF-dom"/>
</dbReference>
<accession>A0A8S3X3K4</accession>
<name>A0A8S3X3K4_PARAO</name>
<keyword evidence="6" id="KW-1185">Reference proteome</keyword>
<dbReference type="InterPro" id="IPR039353">
    <property type="entry name" value="TF_Adf1"/>
</dbReference>
<dbReference type="PANTHER" id="PTHR12243">
    <property type="entry name" value="MADF DOMAIN TRANSCRIPTION FACTOR"/>
    <property type="match status" value="1"/>
</dbReference>
<feature type="compositionally biased region" description="Low complexity" evidence="2">
    <location>
        <begin position="133"/>
        <end position="144"/>
    </location>
</feature>
<dbReference type="Proteomes" id="UP000691718">
    <property type="component" value="Unassembled WGS sequence"/>
</dbReference>
<evidence type="ECO:0000259" key="3">
    <source>
        <dbReference type="PROSITE" id="PS51029"/>
    </source>
</evidence>